<sequence length="566" mass="61449">LDAYYIFIHPYLPILPPPFTVPIDRPVARLQIQLDVVESVYEPTSPLALAISAVLALIPCPEDTCHMLSESQIFRRKYAQFFAQSAFETVENDDEIPDSAIEPTRALSEEHRHNFRLPFHTQVPVDLEKIIALAILSVYEYAQRGNLKKMQNRAGQALMAAMDLSLHSCTIQDDYSEARRRAWWMSYICASQASIVSNTKPSFMVVSPTYTAELPACLADTEAFPIFMQAQRAILAATQFVIDLNKAIKENTDMVPIHQKMTELENSLGPLLARSESWLLPATTTSPIDPTEAVLARSLRCMAAIKLSSARIKVHRYCAFFDIPVFSGKHCDLKSLKAADGGDEIGQWPMCSCSSFSPYPASVNTPTSSSQSAGLSPASDGTGPRVNTSAASQAYTTTMGTAAAAAIANSFPFSSHQSAKICLRSALSIARSFDNLPYPNPTGTQQPPGSPVYLSPTSATICPRTMPSFACCAMQCAYALLMVFQKTKLLYPYAADGLGGGGGSIDGAMGLGPVPSDATPAAVNSLLARLQQGLMSIYATLENYATAFEALVGMRGMFCWDNSWYL</sequence>
<dbReference type="CDD" id="cd12148">
    <property type="entry name" value="fungal_TF_MHR"/>
    <property type="match status" value="1"/>
</dbReference>
<dbReference type="InParanoid" id="A0A2T3A2F4"/>
<dbReference type="Pfam" id="PF04082">
    <property type="entry name" value="Fungal_trans"/>
    <property type="match status" value="1"/>
</dbReference>
<dbReference type="GO" id="GO:0006351">
    <property type="term" value="P:DNA-templated transcription"/>
    <property type="evidence" value="ECO:0007669"/>
    <property type="project" value="InterPro"/>
</dbReference>
<evidence type="ECO:0000256" key="1">
    <source>
        <dbReference type="ARBA" id="ARBA00023242"/>
    </source>
</evidence>
<dbReference type="PANTHER" id="PTHR47431:SF5">
    <property type="entry name" value="ZN(II)2CYS6 TRANSCRIPTION FACTOR (EUROFUNG)"/>
    <property type="match status" value="1"/>
</dbReference>
<dbReference type="InterPro" id="IPR007219">
    <property type="entry name" value="XnlR_reg_dom"/>
</dbReference>
<dbReference type="PANTHER" id="PTHR47431">
    <property type="entry name" value="ZN(II)2CYS6 TRANSCRIPTION FACTOR (EUROFUNG)-RELATED"/>
    <property type="match status" value="1"/>
</dbReference>
<keyword evidence="1" id="KW-0539">Nucleus</keyword>
<feature type="region of interest" description="Disordered" evidence="2">
    <location>
        <begin position="364"/>
        <end position="389"/>
    </location>
</feature>
<accession>A0A2T3A2F4</accession>
<feature type="domain" description="Xylanolytic transcriptional activator regulatory" evidence="3">
    <location>
        <begin position="122"/>
        <end position="248"/>
    </location>
</feature>
<evidence type="ECO:0000313" key="5">
    <source>
        <dbReference type="Proteomes" id="UP000241462"/>
    </source>
</evidence>
<reference evidence="4 5" key="1">
    <citation type="journal article" date="2018" name="Mycol. Prog.">
        <title>Coniella lustricola, a new species from submerged detritus.</title>
        <authorList>
            <person name="Raudabaugh D.B."/>
            <person name="Iturriaga T."/>
            <person name="Carver A."/>
            <person name="Mondo S."/>
            <person name="Pangilinan J."/>
            <person name="Lipzen A."/>
            <person name="He G."/>
            <person name="Amirebrahimi M."/>
            <person name="Grigoriev I.V."/>
            <person name="Miller A.N."/>
        </authorList>
    </citation>
    <scope>NUCLEOTIDE SEQUENCE [LARGE SCALE GENOMIC DNA]</scope>
    <source>
        <strain evidence="4 5">B22-T-1</strain>
    </source>
</reference>
<dbReference type="GO" id="GO:0003677">
    <property type="term" value="F:DNA binding"/>
    <property type="evidence" value="ECO:0007669"/>
    <property type="project" value="InterPro"/>
</dbReference>
<feature type="non-terminal residue" evidence="4">
    <location>
        <position position="1"/>
    </location>
</feature>
<proteinExistence type="predicted"/>
<dbReference type="AlphaFoldDB" id="A0A2T3A2F4"/>
<evidence type="ECO:0000256" key="2">
    <source>
        <dbReference type="SAM" id="MobiDB-lite"/>
    </source>
</evidence>
<protein>
    <recommendedName>
        <fullName evidence="3">Xylanolytic transcriptional activator regulatory domain-containing protein</fullName>
    </recommendedName>
</protein>
<dbReference type="Proteomes" id="UP000241462">
    <property type="component" value="Unassembled WGS sequence"/>
</dbReference>
<dbReference type="OrthoDB" id="2123952at2759"/>
<name>A0A2T3A2F4_9PEZI</name>
<dbReference type="EMBL" id="KZ678497">
    <property type="protein sequence ID" value="PSR81644.1"/>
    <property type="molecule type" value="Genomic_DNA"/>
</dbReference>
<gene>
    <name evidence="4" type="ORF">BD289DRAFT_372396</name>
</gene>
<evidence type="ECO:0000313" key="4">
    <source>
        <dbReference type="EMBL" id="PSR81644.1"/>
    </source>
</evidence>
<dbReference type="STRING" id="2025994.A0A2T3A2F4"/>
<feature type="compositionally biased region" description="Low complexity" evidence="2">
    <location>
        <begin position="365"/>
        <end position="379"/>
    </location>
</feature>
<keyword evidence="5" id="KW-1185">Reference proteome</keyword>
<dbReference type="GO" id="GO:0008270">
    <property type="term" value="F:zinc ion binding"/>
    <property type="evidence" value="ECO:0007669"/>
    <property type="project" value="InterPro"/>
</dbReference>
<evidence type="ECO:0000259" key="3">
    <source>
        <dbReference type="Pfam" id="PF04082"/>
    </source>
</evidence>
<organism evidence="4 5">
    <name type="scientific">Coniella lustricola</name>
    <dbReference type="NCBI Taxonomy" id="2025994"/>
    <lineage>
        <taxon>Eukaryota</taxon>
        <taxon>Fungi</taxon>
        <taxon>Dikarya</taxon>
        <taxon>Ascomycota</taxon>
        <taxon>Pezizomycotina</taxon>
        <taxon>Sordariomycetes</taxon>
        <taxon>Sordariomycetidae</taxon>
        <taxon>Diaporthales</taxon>
        <taxon>Schizoparmaceae</taxon>
        <taxon>Coniella</taxon>
    </lineage>
</organism>